<dbReference type="GO" id="GO:0004177">
    <property type="term" value="F:aminopeptidase activity"/>
    <property type="evidence" value="ECO:0007669"/>
    <property type="project" value="UniProtKB-KW"/>
</dbReference>
<dbReference type="GO" id="GO:0006508">
    <property type="term" value="P:proteolysis"/>
    <property type="evidence" value="ECO:0007669"/>
    <property type="project" value="UniProtKB-KW"/>
</dbReference>
<comment type="subcellular location">
    <subcellularLocation>
        <location evidence="1">Secreted</location>
    </subcellularLocation>
</comment>
<evidence type="ECO:0000256" key="2">
    <source>
        <dbReference type="ARBA" id="ARBA00022438"/>
    </source>
</evidence>
<dbReference type="GO" id="GO:0008235">
    <property type="term" value="F:metalloexopeptidase activity"/>
    <property type="evidence" value="ECO:0007669"/>
    <property type="project" value="InterPro"/>
</dbReference>
<feature type="signal peptide" evidence="9">
    <location>
        <begin position="1"/>
        <end position="30"/>
    </location>
</feature>
<feature type="domain" description="Fibronectin type-III" evidence="10">
    <location>
        <begin position="348"/>
        <end position="442"/>
    </location>
</feature>
<dbReference type="SMART" id="SM00060">
    <property type="entry name" value="FN3"/>
    <property type="match status" value="2"/>
</dbReference>
<keyword evidence="5" id="KW-0479">Metal-binding</keyword>
<dbReference type="SUPFAM" id="SSF49265">
    <property type="entry name" value="Fibronectin type III"/>
    <property type="match status" value="1"/>
</dbReference>
<dbReference type="InterPro" id="IPR036116">
    <property type="entry name" value="FN3_sf"/>
</dbReference>
<evidence type="ECO:0000313" key="12">
    <source>
        <dbReference type="Proteomes" id="UP000697710"/>
    </source>
</evidence>
<dbReference type="Gene3D" id="2.60.40.10">
    <property type="entry name" value="Immunoglobulins"/>
    <property type="match status" value="2"/>
</dbReference>
<dbReference type="GO" id="GO:0046872">
    <property type="term" value="F:metal ion binding"/>
    <property type="evidence" value="ECO:0007669"/>
    <property type="project" value="UniProtKB-KW"/>
</dbReference>
<sequence length="875" mass="94388">MRASRAQLFRTLSAVLLVSSLFGVARPAGAVPAPVALDPVILDLIQQVSEDSLRSYVQTLQDFQTRHTNSDTLSTTSGIGAARRWVHDRFDANAGMDGGYYAWFTEACGDPREKRNVLGTMNGSLFPDRLFMVGAHLDSRNVDVCDSIGFAPGANDDGSGIAGLVELGRLLPGLGVESTVILQAFSGEEQSLLGSEAYAQQAASEGRDIVAMLANDIIGNIDGCPGVPNCNGGLPTDQDSTHMRVFSGDPQTSSSRQLARYVKMVGEGYVSSMGVTMVAAIDRPNRGSDHISFYDAGFAAVRCMESLEYTLQQHNTDDLIGNMEFGYLRRNVMIDLAVIANLALAPPTPTGLSVFDLGTGGGIRVEWDPLAGDVAGYRVAYRFSSGLYYTDVVDAGGATSLDITGLTDELALAVSVSAYDADGHESLFSPEISVTPGVTPHLLKSFAVSSQSDRLTLDWKPPQELDLDFIRILRSTDPDAGFVAYDSISPAQNVYDDFAVTPGQAYYYRAQSVDLGGLESPLTIADKGLLGTYQHGILVVDATKDGFGTPGFPTDALVDDYYAALLANAPVLDTWDLKENLDLGVLLTDAEMAQYQTVWIHSDVRLGQLEADTLEIRQYLDHGGQVFLGAWGLQETIRNTTVELGEYRPGHFFYDVLHVDKIRTTPLAEADCRGARSLVPEFGDLVIDSGKWPFQDGNFIFMDTFVNGPLPGAEPIYVYDSSFVPPGPSDGIPLGLRIADPDTRLIFLDASLYFMQQSTAQACVNQALIEFGYGTASVPIDPAESRLLLYAAPNPFSGTTAVSFALTRNAPVKLAIYDVEGRLVRTLADGKLAAGTHRFDWDGRNDAGNLVGSSVYYGTLQAGDRWASRRILVLR</sequence>
<keyword evidence="2" id="KW-0031">Aminopeptidase</keyword>
<feature type="chain" id="PRO_5038088997" evidence="9">
    <location>
        <begin position="31"/>
        <end position="875"/>
    </location>
</feature>
<evidence type="ECO:0000256" key="5">
    <source>
        <dbReference type="ARBA" id="ARBA00022723"/>
    </source>
</evidence>
<reference evidence="11" key="1">
    <citation type="submission" date="2020-04" db="EMBL/GenBank/DDBJ databases">
        <authorList>
            <person name="Zhang T."/>
        </authorList>
    </citation>
    <scope>NUCLEOTIDE SEQUENCE</scope>
    <source>
        <strain evidence="11">HKST-UBA01</strain>
    </source>
</reference>
<dbReference type="InterPro" id="IPR025965">
    <property type="entry name" value="FlgD/Vpr_Ig-like"/>
</dbReference>
<dbReference type="Pfam" id="PF13860">
    <property type="entry name" value="FlgD_ig"/>
    <property type="match status" value="1"/>
</dbReference>
<dbReference type="SUPFAM" id="SSF53187">
    <property type="entry name" value="Zn-dependent exopeptidases"/>
    <property type="match status" value="1"/>
</dbReference>
<dbReference type="PROSITE" id="PS50853">
    <property type="entry name" value="FN3"/>
    <property type="match status" value="1"/>
</dbReference>
<evidence type="ECO:0000256" key="3">
    <source>
        <dbReference type="ARBA" id="ARBA00022525"/>
    </source>
</evidence>
<dbReference type="InterPro" id="IPR007484">
    <property type="entry name" value="Peptidase_M28"/>
</dbReference>
<comment type="caution">
    <text evidence="11">The sequence shown here is derived from an EMBL/GenBank/DDBJ whole genome shotgun (WGS) entry which is preliminary data.</text>
</comment>
<name>A0A956LVR4_UNCEI</name>
<evidence type="ECO:0000256" key="9">
    <source>
        <dbReference type="SAM" id="SignalP"/>
    </source>
</evidence>
<gene>
    <name evidence="11" type="ORF">KC729_02410</name>
</gene>
<keyword evidence="8" id="KW-0862">Zinc</keyword>
<dbReference type="Gene3D" id="3.40.630.10">
    <property type="entry name" value="Zn peptidases"/>
    <property type="match status" value="1"/>
</dbReference>
<keyword evidence="4" id="KW-0645">Protease</keyword>
<reference evidence="11" key="2">
    <citation type="journal article" date="2021" name="Microbiome">
        <title>Successional dynamics and alternative stable states in a saline activated sludge microbial community over 9 years.</title>
        <authorList>
            <person name="Wang Y."/>
            <person name="Ye J."/>
            <person name="Ju F."/>
            <person name="Liu L."/>
            <person name="Boyd J.A."/>
            <person name="Deng Y."/>
            <person name="Parks D.H."/>
            <person name="Jiang X."/>
            <person name="Yin X."/>
            <person name="Woodcroft B.J."/>
            <person name="Tyson G.W."/>
            <person name="Hugenholtz P."/>
            <person name="Polz M.F."/>
            <person name="Zhang T."/>
        </authorList>
    </citation>
    <scope>NUCLEOTIDE SEQUENCE</scope>
    <source>
        <strain evidence="11">HKST-UBA01</strain>
    </source>
</reference>
<dbReference type="Gene3D" id="2.60.40.4070">
    <property type="match status" value="1"/>
</dbReference>
<dbReference type="EMBL" id="JAGQHR010000037">
    <property type="protein sequence ID" value="MCA9726504.1"/>
    <property type="molecule type" value="Genomic_DNA"/>
</dbReference>
<evidence type="ECO:0000259" key="10">
    <source>
        <dbReference type="PROSITE" id="PS50853"/>
    </source>
</evidence>
<evidence type="ECO:0000256" key="7">
    <source>
        <dbReference type="ARBA" id="ARBA00022801"/>
    </source>
</evidence>
<dbReference type="InterPro" id="IPR013783">
    <property type="entry name" value="Ig-like_fold"/>
</dbReference>
<keyword evidence="3" id="KW-0964">Secreted</keyword>
<dbReference type="Proteomes" id="UP000697710">
    <property type="component" value="Unassembled WGS sequence"/>
</dbReference>
<dbReference type="PANTHER" id="PTHR12147">
    <property type="entry name" value="METALLOPEPTIDASE M28 FAMILY MEMBER"/>
    <property type="match status" value="1"/>
</dbReference>
<evidence type="ECO:0000256" key="4">
    <source>
        <dbReference type="ARBA" id="ARBA00022670"/>
    </source>
</evidence>
<dbReference type="Pfam" id="PF04389">
    <property type="entry name" value="Peptidase_M28"/>
    <property type="match status" value="1"/>
</dbReference>
<evidence type="ECO:0000256" key="1">
    <source>
        <dbReference type="ARBA" id="ARBA00004613"/>
    </source>
</evidence>
<accession>A0A956LVR4</accession>
<dbReference type="PANTHER" id="PTHR12147:SF56">
    <property type="entry name" value="AMINOPEPTIDASE YDR415C-RELATED"/>
    <property type="match status" value="1"/>
</dbReference>
<dbReference type="AlphaFoldDB" id="A0A956LVR4"/>
<dbReference type="InterPro" id="IPR045175">
    <property type="entry name" value="M28_fam"/>
</dbReference>
<dbReference type="GO" id="GO:0005576">
    <property type="term" value="C:extracellular region"/>
    <property type="evidence" value="ECO:0007669"/>
    <property type="project" value="UniProtKB-SubCell"/>
</dbReference>
<keyword evidence="6 9" id="KW-0732">Signal</keyword>
<protein>
    <submittedName>
        <fullName evidence="11">M28 family peptidase</fullName>
    </submittedName>
</protein>
<evidence type="ECO:0000256" key="8">
    <source>
        <dbReference type="ARBA" id="ARBA00022833"/>
    </source>
</evidence>
<dbReference type="InterPro" id="IPR003961">
    <property type="entry name" value="FN3_dom"/>
</dbReference>
<proteinExistence type="predicted"/>
<evidence type="ECO:0000313" key="11">
    <source>
        <dbReference type="EMBL" id="MCA9726504.1"/>
    </source>
</evidence>
<evidence type="ECO:0000256" key="6">
    <source>
        <dbReference type="ARBA" id="ARBA00022729"/>
    </source>
</evidence>
<keyword evidence="7" id="KW-0378">Hydrolase</keyword>
<organism evidence="11 12">
    <name type="scientific">Eiseniibacteriota bacterium</name>
    <dbReference type="NCBI Taxonomy" id="2212470"/>
    <lineage>
        <taxon>Bacteria</taxon>
        <taxon>Candidatus Eiseniibacteriota</taxon>
    </lineage>
</organism>